<feature type="domain" description="CMP/dCMP-type deaminase" evidence="16">
    <location>
        <begin position="2"/>
        <end position="138"/>
    </location>
</feature>
<dbReference type="AlphaFoldDB" id="A0A139SIT2"/>
<dbReference type="InterPro" id="IPR016193">
    <property type="entry name" value="Cytidine_deaminase-like"/>
</dbReference>
<dbReference type="SUPFAM" id="SSF53927">
    <property type="entry name" value="Cytidine deaminase-like"/>
    <property type="match status" value="1"/>
</dbReference>
<keyword evidence="18" id="KW-1185">Reference proteome</keyword>
<comment type="catalytic activity">
    <reaction evidence="12">
        <text>2,5-diamino-6-hydroxy-4-(5-phosphoribosylamino)-pyrimidine + H2O + H(+) = 5-amino-6-(5-phospho-D-ribosylamino)uracil + NH4(+)</text>
        <dbReference type="Rhea" id="RHEA:21868"/>
        <dbReference type="ChEBI" id="CHEBI:15377"/>
        <dbReference type="ChEBI" id="CHEBI:15378"/>
        <dbReference type="ChEBI" id="CHEBI:28938"/>
        <dbReference type="ChEBI" id="CHEBI:58453"/>
        <dbReference type="ChEBI" id="CHEBI:58614"/>
        <dbReference type="EC" id="3.5.4.26"/>
    </reaction>
</comment>
<keyword evidence="11" id="KW-0511">Multifunctional enzyme</keyword>
<comment type="similarity">
    <text evidence="5 12">In the C-terminal section; belongs to the HTP reductase family.</text>
</comment>
<dbReference type="EC" id="1.1.1.193" evidence="12"/>
<evidence type="ECO:0000259" key="16">
    <source>
        <dbReference type="PROSITE" id="PS51747"/>
    </source>
</evidence>
<feature type="binding site" evidence="14">
    <location>
        <position position="185"/>
    </location>
    <ligand>
        <name>NADP(+)</name>
        <dbReference type="ChEBI" id="CHEBI:58349"/>
    </ligand>
</feature>
<feature type="binding site" evidence="14">
    <location>
        <position position="199"/>
    </location>
    <ligand>
        <name>NADP(+)</name>
        <dbReference type="ChEBI" id="CHEBI:58349"/>
    </ligand>
</feature>
<dbReference type="Gene3D" id="3.40.140.10">
    <property type="entry name" value="Cytidine Deaminase, domain 2"/>
    <property type="match status" value="1"/>
</dbReference>
<evidence type="ECO:0000256" key="6">
    <source>
        <dbReference type="ARBA" id="ARBA00022619"/>
    </source>
</evidence>
<feature type="binding site" evidence="14">
    <location>
        <position position="316"/>
    </location>
    <ligand>
        <name>substrate</name>
    </ligand>
</feature>
<feature type="binding site" evidence="15">
    <location>
        <position position="59"/>
    </location>
    <ligand>
        <name>Zn(2+)</name>
        <dbReference type="ChEBI" id="CHEBI:29105"/>
        <note>catalytic</note>
    </ligand>
</feature>
<evidence type="ECO:0000256" key="15">
    <source>
        <dbReference type="PIRSR" id="PIRSR006769-3"/>
    </source>
</evidence>
<organism evidence="17 18">
    <name type="scientific">Cephaloticoccus capnophilus</name>
    <dbReference type="NCBI Taxonomy" id="1548208"/>
    <lineage>
        <taxon>Bacteria</taxon>
        <taxon>Pseudomonadati</taxon>
        <taxon>Verrucomicrobiota</taxon>
        <taxon>Opitutia</taxon>
        <taxon>Opitutales</taxon>
        <taxon>Opitutaceae</taxon>
        <taxon>Cephaloticoccus</taxon>
    </lineage>
</organism>
<feature type="active site" description="Proton donor" evidence="13">
    <location>
        <position position="61"/>
    </location>
</feature>
<name>A0A139SIT2_9BACT</name>
<keyword evidence="8 12" id="KW-0862">Zinc</keyword>
<evidence type="ECO:0000256" key="9">
    <source>
        <dbReference type="ARBA" id="ARBA00022857"/>
    </source>
</evidence>
<evidence type="ECO:0000256" key="8">
    <source>
        <dbReference type="ARBA" id="ARBA00022833"/>
    </source>
</evidence>
<dbReference type="InterPro" id="IPR002125">
    <property type="entry name" value="CMP_dCMP_dom"/>
</dbReference>
<dbReference type="OrthoDB" id="9800865at2"/>
<dbReference type="InterPro" id="IPR002734">
    <property type="entry name" value="RibDG_C"/>
</dbReference>
<dbReference type="PROSITE" id="PS51747">
    <property type="entry name" value="CYT_DCMP_DEAMINASES_2"/>
    <property type="match status" value="1"/>
</dbReference>
<evidence type="ECO:0000256" key="1">
    <source>
        <dbReference type="ARBA" id="ARBA00002151"/>
    </source>
</evidence>
<evidence type="ECO:0000256" key="7">
    <source>
        <dbReference type="ARBA" id="ARBA00022723"/>
    </source>
</evidence>
<evidence type="ECO:0000256" key="14">
    <source>
        <dbReference type="PIRSR" id="PIRSR006769-2"/>
    </source>
</evidence>
<accession>A0A139SIT2</accession>
<dbReference type="CDD" id="cd01284">
    <property type="entry name" value="Riboflavin_deaminase-reductase"/>
    <property type="match status" value="1"/>
</dbReference>
<comment type="catalytic activity">
    <reaction evidence="12">
        <text>5-amino-6-(5-phospho-D-ribitylamino)uracil + NADP(+) = 5-amino-6-(5-phospho-D-ribosylamino)uracil + NADPH + H(+)</text>
        <dbReference type="Rhea" id="RHEA:17845"/>
        <dbReference type="ChEBI" id="CHEBI:15378"/>
        <dbReference type="ChEBI" id="CHEBI:57783"/>
        <dbReference type="ChEBI" id="CHEBI:58349"/>
        <dbReference type="ChEBI" id="CHEBI:58421"/>
        <dbReference type="ChEBI" id="CHEBI:58453"/>
        <dbReference type="EC" id="1.1.1.193"/>
    </reaction>
</comment>
<feature type="binding site" evidence="14">
    <location>
        <position position="183"/>
    </location>
    <ligand>
        <name>substrate</name>
    </ligand>
</feature>
<dbReference type="EMBL" id="LSZP01000056">
    <property type="protein sequence ID" value="KXU34446.1"/>
    <property type="molecule type" value="Genomic_DNA"/>
</dbReference>
<comment type="function">
    <text evidence="1 12">Converts 2,5-diamino-6-(ribosylamino)-4(3h)-pyrimidinone 5'-phosphate into 5-amino-6-(ribosylamino)-2,4(1h,3h)-pyrimidinedione 5'-phosphate.</text>
</comment>
<feature type="binding site" evidence="14">
    <location>
        <position position="222"/>
    </location>
    <ligand>
        <name>substrate</name>
    </ligand>
</feature>
<reference evidence="17 18" key="1">
    <citation type="submission" date="2016-02" db="EMBL/GenBank/DDBJ databases">
        <authorList>
            <person name="Wen L."/>
            <person name="He K."/>
            <person name="Yang H."/>
        </authorList>
    </citation>
    <scope>NUCLEOTIDE SEQUENCE [LARGE SCALE GENOMIC DNA]</scope>
    <source>
        <strain evidence="17 18">CV41</strain>
    </source>
</reference>
<dbReference type="PROSITE" id="PS00903">
    <property type="entry name" value="CYT_DCMP_DEAMINASES_1"/>
    <property type="match status" value="1"/>
</dbReference>
<comment type="pathway">
    <text evidence="2 12">Cofactor biosynthesis; riboflavin biosynthesis; 5-amino-6-(D-ribitylamino)uracil from GTP: step 2/4.</text>
</comment>
<comment type="similarity">
    <text evidence="4 12">In the N-terminal section; belongs to the cytidine and deoxycytidylate deaminase family.</text>
</comment>
<dbReference type="GO" id="GO:0008270">
    <property type="term" value="F:zinc ion binding"/>
    <property type="evidence" value="ECO:0007669"/>
    <property type="project" value="InterPro"/>
</dbReference>
<gene>
    <name evidence="17" type="ORF">AXK12_00595</name>
</gene>
<feature type="binding site" evidence="14">
    <location>
        <position position="211"/>
    </location>
    <ligand>
        <name>NADP(+)</name>
        <dbReference type="ChEBI" id="CHEBI:58349"/>
    </ligand>
</feature>
<dbReference type="InterPro" id="IPR024072">
    <property type="entry name" value="DHFR-like_dom_sf"/>
</dbReference>
<evidence type="ECO:0000256" key="2">
    <source>
        <dbReference type="ARBA" id="ARBA00004882"/>
    </source>
</evidence>
<evidence type="ECO:0000256" key="11">
    <source>
        <dbReference type="ARBA" id="ARBA00023268"/>
    </source>
</evidence>
<dbReference type="PANTHER" id="PTHR38011">
    <property type="entry name" value="DIHYDROFOLATE REDUCTASE FAMILY PROTEIN (AFU_ORTHOLOGUE AFUA_8G06820)"/>
    <property type="match status" value="1"/>
</dbReference>
<dbReference type="SUPFAM" id="SSF53597">
    <property type="entry name" value="Dihydrofolate reductase-like"/>
    <property type="match status" value="1"/>
</dbReference>
<keyword evidence="12" id="KW-0378">Hydrolase</keyword>
<dbReference type="GO" id="GO:0009231">
    <property type="term" value="P:riboflavin biosynthetic process"/>
    <property type="evidence" value="ECO:0007669"/>
    <property type="project" value="UniProtKB-UniPathway"/>
</dbReference>
<dbReference type="InterPro" id="IPR016192">
    <property type="entry name" value="APOBEC/CMP_deaminase_Zn-bd"/>
</dbReference>
<dbReference type="Pfam" id="PF00383">
    <property type="entry name" value="dCMP_cyt_deam_1"/>
    <property type="match status" value="1"/>
</dbReference>
<evidence type="ECO:0000313" key="18">
    <source>
        <dbReference type="Proteomes" id="UP000071392"/>
    </source>
</evidence>
<evidence type="ECO:0000256" key="3">
    <source>
        <dbReference type="ARBA" id="ARBA00004910"/>
    </source>
</evidence>
<sequence>MAEHEQFMRRAVELARSVWGTTHPNPMVGAVIVESSATDSEAPGTILAEGATSPDGGPHAERVALNAWREDEPHYGATPHTTLYVTMEPCSTEGRTGACTDAIIASGIRRVVVGTLDPNPAHAGRGIDILREAGIEVMTGILEAECRGLNIIFNHWITTHTPLFAAKTATTLDGRIACRTGDSRWITGEVARADVMRWRRLFPAIAVGAGTVMQDNPRLTSRIEGEEEWCPIRFVFDGLLSTASRLSTRGLPALYTDEFKHRTIVVTTPHGGLGYVRQLRERGVQVWVLPSPTQRVGWAEFRQKCAGEQIFGVYIEGGAQILSQLLREAQIDYLFSYQAPMLFGDDRAKPMMRGLRTERLGQAVRLAEPLHTILGDDVLTRGRVVYPNDLSLDETVFSHG</sequence>
<dbReference type="Gene3D" id="3.40.430.10">
    <property type="entry name" value="Dihydrofolate Reductase, subunit A"/>
    <property type="match status" value="1"/>
</dbReference>
<dbReference type="GO" id="GO:0008703">
    <property type="term" value="F:5-amino-6-(5-phosphoribosylamino)uracil reductase activity"/>
    <property type="evidence" value="ECO:0007669"/>
    <property type="project" value="UniProtKB-EC"/>
</dbReference>
<dbReference type="InterPro" id="IPR050765">
    <property type="entry name" value="Riboflavin_Biosynth_HTPR"/>
</dbReference>
<keyword evidence="6 12" id="KW-0686">Riboflavin biosynthesis</keyword>
<comment type="pathway">
    <text evidence="3 12">Cofactor biosynthesis; riboflavin biosynthesis; 5-amino-6-(D-ribitylamino)uracil from GTP: step 3/4.</text>
</comment>
<feature type="binding site" evidence="15">
    <location>
        <position position="99"/>
    </location>
    <ligand>
        <name>Zn(2+)</name>
        <dbReference type="ChEBI" id="CHEBI:29105"/>
        <note>catalytic</note>
    </ligand>
</feature>
<feature type="binding site" evidence="14">
    <location>
        <position position="169"/>
    </location>
    <ligand>
        <name>NADP(+)</name>
        <dbReference type="ChEBI" id="CHEBI:58349"/>
    </ligand>
</feature>
<feature type="binding site" evidence="15">
    <location>
        <position position="90"/>
    </location>
    <ligand>
        <name>Zn(2+)</name>
        <dbReference type="ChEBI" id="CHEBI:29105"/>
        <note>catalytic</note>
    </ligand>
</feature>
<dbReference type="Proteomes" id="UP000071392">
    <property type="component" value="Unassembled WGS sequence"/>
</dbReference>
<evidence type="ECO:0000256" key="10">
    <source>
        <dbReference type="ARBA" id="ARBA00023002"/>
    </source>
</evidence>
<keyword evidence="7 12" id="KW-0479">Metal-binding</keyword>
<dbReference type="PIRSF" id="PIRSF006769">
    <property type="entry name" value="RibD"/>
    <property type="match status" value="1"/>
</dbReference>
<dbReference type="Pfam" id="PF01872">
    <property type="entry name" value="RibD_C"/>
    <property type="match status" value="1"/>
</dbReference>
<comment type="cofactor">
    <cofactor evidence="12 15">
        <name>Zn(2+)</name>
        <dbReference type="ChEBI" id="CHEBI:29105"/>
    </cofactor>
    <text evidence="12 15">Binds 1 zinc ion.</text>
</comment>
<feature type="binding site" evidence="14">
    <location>
        <position position="215"/>
    </location>
    <ligand>
        <name>NADP(+)</name>
        <dbReference type="ChEBI" id="CHEBI:58349"/>
    </ligand>
</feature>
<keyword evidence="9 12" id="KW-0521">NADP</keyword>
<evidence type="ECO:0000256" key="12">
    <source>
        <dbReference type="PIRNR" id="PIRNR006769"/>
    </source>
</evidence>
<feature type="binding site" evidence="14">
    <location>
        <position position="219"/>
    </location>
    <ligand>
        <name>substrate</name>
    </ligand>
</feature>
<dbReference type="PANTHER" id="PTHR38011:SF7">
    <property type="entry name" value="2,5-DIAMINO-6-RIBOSYLAMINO-4(3H)-PYRIMIDINONE 5'-PHOSPHATE REDUCTASE"/>
    <property type="match status" value="1"/>
</dbReference>
<evidence type="ECO:0000256" key="4">
    <source>
        <dbReference type="ARBA" id="ARBA00005259"/>
    </source>
</evidence>
<evidence type="ECO:0000256" key="5">
    <source>
        <dbReference type="ARBA" id="ARBA00007417"/>
    </source>
</evidence>
<dbReference type="UniPathway" id="UPA00275">
    <property type="reaction ID" value="UER00401"/>
</dbReference>
<evidence type="ECO:0000256" key="13">
    <source>
        <dbReference type="PIRSR" id="PIRSR006769-1"/>
    </source>
</evidence>
<dbReference type="STRING" id="1548208.AXK12_00595"/>
<protein>
    <recommendedName>
        <fullName evidence="12">Riboflavin biosynthesis protein RibD</fullName>
    </recommendedName>
    <domain>
        <recommendedName>
            <fullName evidence="12">Diaminohydroxyphosphoribosylaminopyrimidine deaminase</fullName>
            <shortName evidence="12">DRAP deaminase</shortName>
            <ecNumber evidence="12">3.5.4.26</ecNumber>
        </recommendedName>
        <alternativeName>
            <fullName evidence="12">Riboflavin-specific deaminase</fullName>
        </alternativeName>
    </domain>
    <domain>
        <recommendedName>
            <fullName evidence="12">5-amino-6-(5-phosphoribosylamino)uracil reductase</fullName>
            <ecNumber evidence="12">1.1.1.193</ecNumber>
        </recommendedName>
        <alternativeName>
            <fullName evidence="12">HTP reductase</fullName>
        </alternativeName>
    </domain>
</protein>
<proteinExistence type="inferred from homology"/>
<dbReference type="InterPro" id="IPR004794">
    <property type="entry name" value="Eubact_RibD"/>
</dbReference>
<keyword evidence="10 12" id="KW-0560">Oxidoreductase</keyword>
<comment type="caution">
    <text evidence="17">The sequence shown here is derived from an EMBL/GenBank/DDBJ whole genome shotgun (WGS) entry which is preliminary data.</text>
</comment>
<dbReference type="EC" id="3.5.4.26" evidence="12"/>
<evidence type="ECO:0000313" key="17">
    <source>
        <dbReference type="EMBL" id="KXU34446.1"/>
    </source>
</evidence>
<dbReference type="NCBIfam" id="TIGR00326">
    <property type="entry name" value="eubact_ribD"/>
    <property type="match status" value="1"/>
</dbReference>
<dbReference type="GO" id="GO:0008835">
    <property type="term" value="F:diaminohydroxyphosphoribosylaminopyrimidine deaminase activity"/>
    <property type="evidence" value="ECO:0007669"/>
    <property type="project" value="UniProtKB-EC"/>
</dbReference>